<evidence type="ECO:0000313" key="11">
    <source>
        <dbReference type="EMBL" id="BBO78917.1"/>
    </source>
</evidence>
<proteinExistence type="predicted"/>
<feature type="domain" description="Glutamine amidotransferase type-2" evidence="9">
    <location>
        <begin position="194"/>
        <end position="511"/>
    </location>
</feature>
<dbReference type="Pfam" id="PF01380">
    <property type="entry name" value="SIS"/>
    <property type="match status" value="1"/>
</dbReference>
<dbReference type="SUPFAM" id="SSF56235">
    <property type="entry name" value="N-terminal nucleophile aminohydrolases (Ntn hydrolases)"/>
    <property type="match status" value="1"/>
</dbReference>
<sequence length="1258" mass="137936">MNAMSANRIVTAAKKMVVFLSDLQRKIRNLNTQWPAICWGRHPSRVHGPAIILFPCSASLVCCGLAGIIAVKGKSKGKIDIDLAGLENRIDAVAMSGLQSCARQTDAVADGYLAGQAVLDSLTKDIRSLKEEARFLALFSDPSARQHLVQLSARLTALLEQEQDLMSKEVGSLDSRAVDVVAARIEMLKDMVWCLDVELAANIERVRELMSGSEAPVADGCVTVFRQINAVLNSIDRLEVRGRDSAGISILFILPAAAFDTLQVELTDENLAAEFEDRMQGEVLGNASISFNHSTAENGDAIVALTMVYKVAAEIGSLGDNIRFLRGQIRKDRILQKITAAPHTFHTVSSHTRWASVGAITEPNCHPVDNTLAGACLKEHPIIHACLNGDIDNYMELKAAVEADGGSIPESITTDTKIIPLQIEKHLQTGVDVAEAFRLAVSDFQGSHAIAMHTDLAPGKFFLAQKGSGQAVFVGLAEDHYMSASEVYGFIEETQRFLKMNGEQVAEGKNGPTQGQIFVLDQRSAGGLSGITAMYYDGTPIELTDDDIKHTEITSRDIDRQDFSHYFLKEISEAPLSVERTLLNRWKVREEDDGQHYAIHLDERVFPPSLEAAFREDRIRRIFFVGQGTAGVAAQACADILKSYLADPTIQLRALKASELSGFELNEGDDDASMADTLVVAISQSGTTTDTNRTVDMVKARGAHTLAIVNRRDSDITFKVDGVLYTSSGRDIEMSVASTKAFYSQIVAGALLGLKVAGIKGRRSSEFLSDQIAELLRIPEHMRSVLALGPSLQKSARRLAATKTYWAAVGSGPNKASADEIRIKLSELCYKTISSDYVEDKKHIDLSSEPLIIVCAAGSRGTVIGDIIKDTAIFKAHKAAPVVIADEGEDRFDPYAEDVFHVPQVSPQFAPILNTLVGHIWGYHAALAIHDGSRFLHEVRESLYTTLDEMADKGLDVYEAVLEKSFREKIAEFYRAFRERRRNVRFPAAITHASDLTLLFKYLSGRLPLTDFELDFGLKGTAKNVIDTLFRVLGESINLMSRPVDAIKHQAKTVTVGTSRISERVEGVLFDSLTDHELDIAQVVNRNVIVMKNIQGVIDHVKGSILYRIDGLGLLGDPTDQTTIKILKKTGILAKLPSRVEKDPVLKGTKRIIVREGNVYIGKGRKDGRSIVVIPATSEDPTDGSRIRYLLLLNIGFKEESPLAVKVKALGGKYEHIKNIVQENSVAWSDGYLEEVPVDDLFGRSAEKLAEGMVERHR</sequence>
<evidence type="ECO:0000256" key="2">
    <source>
        <dbReference type="ARBA" id="ARBA00012916"/>
    </source>
</evidence>
<evidence type="ECO:0000256" key="5">
    <source>
        <dbReference type="ARBA" id="ARBA00022679"/>
    </source>
</evidence>
<evidence type="ECO:0000256" key="7">
    <source>
        <dbReference type="ARBA" id="ARBA00022962"/>
    </source>
</evidence>
<keyword evidence="6" id="KW-0677">Repeat</keyword>
<dbReference type="PROSITE" id="PS51278">
    <property type="entry name" value="GATASE_TYPE_2"/>
    <property type="match status" value="1"/>
</dbReference>
<protein>
    <recommendedName>
        <fullName evidence="3">Glutamine--fructose-6-phosphate aminotransferase [isomerizing]</fullName>
        <ecNumber evidence="2">2.6.1.16</ecNumber>
    </recommendedName>
</protein>
<organism evidence="11 12">
    <name type="scientific">Desulfosarcina widdelii</name>
    <dbReference type="NCBI Taxonomy" id="947919"/>
    <lineage>
        <taxon>Bacteria</taxon>
        <taxon>Pseudomonadati</taxon>
        <taxon>Thermodesulfobacteriota</taxon>
        <taxon>Desulfobacteria</taxon>
        <taxon>Desulfobacterales</taxon>
        <taxon>Desulfosarcinaceae</taxon>
        <taxon>Desulfosarcina</taxon>
    </lineage>
</organism>
<dbReference type="PANTHER" id="PTHR10937">
    <property type="entry name" value="GLUCOSAMINE--FRUCTOSE-6-PHOSPHATE AMINOTRANSFERASE, ISOMERIZING"/>
    <property type="match status" value="1"/>
</dbReference>
<keyword evidence="5" id="KW-0808">Transferase</keyword>
<keyword evidence="4" id="KW-0032">Aminotransferase</keyword>
<name>A0A5K7ZQ28_9BACT</name>
<feature type="transmembrane region" description="Helical" evidence="8">
    <location>
        <begin position="50"/>
        <end position="71"/>
    </location>
</feature>
<feature type="domain" description="SIS" evidence="10">
    <location>
        <begin position="610"/>
        <end position="762"/>
    </location>
</feature>
<dbReference type="SUPFAM" id="SSF53697">
    <property type="entry name" value="SIS domain"/>
    <property type="match status" value="1"/>
</dbReference>
<gene>
    <name evidence="11" type="ORF">DSCW_63340</name>
</gene>
<evidence type="ECO:0000256" key="8">
    <source>
        <dbReference type="SAM" id="Phobius"/>
    </source>
</evidence>
<dbReference type="GO" id="GO:0006002">
    <property type="term" value="P:fructose 6-phosphate metabolic process"/>
    <property type="evidence" value="ECO:0007669"/>
    <property type="project" value="TreeGrafter"/>
</dbReference>
<dbReference type="InterPro" id="IPR029055">
    <property type="entry name" value="Ntn_hydrolases_N"/>
</dbReference>
<dbReference type="Proteomes" id="UP000427769">
    <property type="component" value="Chromosome"/>
</dbReference>
<dbReference type="KEGG" id="dwd:DSCW_63340"/>
<evidence type="ECO:0000256" key="3">
    <source>
        <dbReference type="ARBA" id="ARBA00016090"/>
    </source>
</evidence>
<evidence type="ECO:0000259" key="9">
    <source>
        <dbReference type="PROSITE" id="PS51278"/>
    </source>
</evidence>
<evidence type="ECO:0000259" key="10">
    <source>
        <dbReference type="PROSITE" id="PS51464"/>
    </source>
</evidence>
<keyword evidence="8" id="KW-0812">Transmembrane</keyword>
<dbReference type="InterPro" id="IPR001347">
    <property type="entry name" value="SIS_dom"/>
</dbReference>
<evidence type="ECO:0000256" key="4">
    <source>
        <dbReference type="ARBA" id="ARBA00022576"/>
    </source>
</evidence>
<evidence type="ECO:0000313" key="12">
    <source>
        <dbReference type="Proteomes" id="UP000427769"/>
    </source>
</evidence>
<reference evidence="11 12" key="1">
    <citation type="submission" date="2019-11" db="EMBL/GenBank/DDBJ databases">
        <title>Comparative genomics of hydrocarbon-degrading Desulfosarcina strains.</title>
        <authorList>
            <person name="Watanabe M."/>
            <person name="Kojima H."/>
            <person name="Fukui M."/>
        </authorList>
    </citation>
    <scope>NUCLEOTIDE SEQUENCE [LARGE SCALE GENOMIC DNA]</scope>
    <source>
        <strain evidence="11 12">PP31</strain>
    </source>
</reference>
<comment type="catalytic activity">
    <reaction evidence="1">
        <text>D-fructose 6-phosphate + L-glutamine = D-glucosamine 6-phosphate + L-glutamate</text>
        <dbReference type="Rhea" id="RHEA:13237"/>
        <dbReference type="ChEBI" id="CHEBI:29985"/>
        <dbReference type="ChEBI" id="CHEBI:58359"/>
        <dbReference type="ChEBI" id="CHEBI:58725"/>
        <dbReference type="ChEBI" id="CHEBI:61527"/>
        <dbReference type="EC" id="2.6.1.16"/>
    </reaction>
</comment>
<accession>A0A5K7ZQ28</accession>
<dbReference type="EMBL" id="AP021875">
    <property type="protein sequence ID" value="BBO78917.1"/>
    <property type="molecule type" value="Genomic_DNA"/>
</dbReference>
<dbReference type="AlphaFoldDB" id="A0A5K7ZQ28"/>
<dbReference type="Gene3D" id="3.60.20.10">
    <property type="entry name" value="Glutamine Phosphoribosylpyrophosphate, subunit 1, domain 1"/>
    <property type="match status" value="1"/>
</dbReference>
<keyword evidence="12" id="KW-1185">Reference proteome</keyword>
<dbReference type="PROSITE" id="PS51464">
    <property type="entry name" value="SIS"/>
    <property type="match status" value="1"/>
</dbReference>
<dbReference type="GO" id="GO:0006487">
    <property type="term" value="P:protein N-linked glycosylation"/>
    <property type="evidence" value="ECO:0007669"/>
    <property type="project" value="TreeGrafter"/>
</dbReference>
<dbReference type="Gene3D" id="3.40.50.10490">
    <property type="entry name" value="Glucose-6-phosphate isomerase like protein, domain 1"/>
    <property type="match status" value="2"/>
</dbReference>
<dbReference type="CDD" id="cd05008">
    <property type="entry name" value="SIS_GlmS_GlmD_1"/>
    <property type="match status" value="1"/>
</dbReference>
<dbReference type="InterPro" id="IPR035466">
    <property type="entry name" value="GlmS/AgaS_SIS"/>
</dbReference>
<dbReference type="GO" id="GO:0006047">
    <property type="term" value="P:UDP-N-acetylglucosamine metabolic process"/>
    <property type="evidence" value="ECO:0007669"/>
    <property type="project" value="TreeGrafter"/>
</dbReference>
<dbReference type="GO" id="GO:0004360">
    <property type="term" value="F:glutamine-fructose-6-phosphate transaminase (isomerizing) activity"/>
    <property type="evidence" value="ECO:0007669"/>
    <property type="project" value="UniProtKB-EC"/>
</dbReference>
<evidence type="ECO:0000256" key="1">
    <source>
        <dbReference type="ARBA" id="ARBA00001031"/>
    </source>
</evidence>
<dbReference type="InterPro" id="IPR017932">
    <property type="entry name" value="GATase_2_dom"/>
</dbReference>
<dbReference type="InterPro" id="IPR046348">
    <property type="entry name" value="SIS_dom_sf"/>
</dbReference>
<keyword evidence="8" id="KW-1133">Transmembrane helix</keyword>
<dbReference type="EC" id="2.6.1.16" evidence="2"/>
<keyword evidence="7" id="KW-0315">Glutamine amidotransferase</keyword>
<dbReference type="PANTHER" id="PTHR10937:SF0">
    <property type="entry name" value="GLUTAMINE--FRUCTOSE-6-PHOSPHATE TRANSAMINASE (ISOMERIZING)"/>
    <property type="match status" value="1"/>
</dbReference>
<keyword evidence="8" id="KW-0472">Membrane</keyword>
<dbReference type="GO" id="GO:0097367">
    <property type="term" value="F:carbohydrate derivative binding"/>
    <property type="evidence" value="ECO:0007669"/>
    <property type="project" value="InterPro"/>
</dbReference>
<evidence type="ECO:0000256" key="6">
    <source>
        <dbReference type="ARBA" id="ARBA00022737"/>
    </source>
</evidence>